<dbReference type="AlphaFoldDB" id="A0AAN7UY05"/>
<dbReference type="EMBL" id="JAWHQM010000076">
    <property type="protein sequence ID" value="KAK5636714.1"/>
    <property type="molecule type" value="Genomic_DNA"/>
</dbReference>
<comment type="caution">
    <text evidence="3">The sequence shown here is derived from an EMBL/GenBank/DDBJ whole genome shotgun (WGS) entry which is preliminary data.</text>
</comment>
<evidence type="ECO:0000256" key="1">
    <source>
        <dbReference type="ARBA" id="ARBA00022737"/>
    </source>
</evidence>
<accession>A0AAN7UY05</accession>
<evidence type="ECO:0000259" key="2">
    <source>
        <dbReference type="Pfam" id="PF24883"/>
    </source>
</evidence>
<keyword evidence="1" id="KW-0677">Repeat</keyword>
<dbReference type="Proteomes" id="UP001305414">
    <property type="component" value="Unassembled WGS sequence"/>
</dbReference>
<evidence type="ECO:0000313" key="4">
    <source>
        <dbReference type="Proteomes" id="UP001305414"/>
    </source>
</evidence>
<proteinExistence type="predicted"/>
<sequence length="128" mass="14792">MLCDKTLTIAYIIIDALDECVEGLEKLLNFILRNTFELPRVKWIVSSRNHVEQRLDITGMTLSLELTQNAEQVAHAVDVYIALKALELWLVQDYGVYTHLLLLLSGDKERTTTLIRRGQVTLRLQIRR</sequence>
<organism evidence="3 4">
    <name type="scientific">Xylaria bambusicola</name>
    <dbReference type="NCBI Taxonomy" id="326684"/>
    <lineage>
        <taxon>Eukaryota</taxon>
        <taxon>Fungi</taxon>
        <taxon>Dikarya</taxon>
        <taxon>Ascomycota</taxon>
        <taxon>Pezizomycotina</taxon>
        <taxon>Sordariomycetes</taxon>
        <taxon>Xylariomycetidae</taxon>
        <taxon>Xylariales</taxon>
        <taxon>Xylariaceae</taxon>
        <taxon>Xylaria</taxon>
    </lineage>
</organism>
<keyword evidence="4" id="KW-1185">Reference proteome</keyword>
<protein>
    <recommendedName>
        <fullName evidence="2">Nephrocystin 3-like N-terminal domain-containing protein</fullName>
    </recommendedName>
</protein>
<dbReference type="Pfam" id="PF24883">
    <property type="entry name" value="NPHP3_N"/>
    <property type="match status" value="1"/>
</dbReference>
<reference evidence="3 4" key="1">
    <citation type="submission" date="2023-10" db="EMBL/GenBank/DDBJ databases">
        <title>Draft genome sequence of Xylaria bambusicola isolate GMP-LS, the root and basal stem rot pathogen of sugarcane in Indonesia.</title>
        <authorList>
            <person name="Selvaraj P."/>
            <person name="Muralishankar V."/>
            <person name="Muruganantham S."/>
            <person name="Sp S."/>
            <person name="Haryani S."/>
            <person name="Lau K.J.X."/>
            <person name="Naqvi N.I."/>
        </authorList>
    </citation>
    <scope>NUCLEOTIDE SEQUENCE [LARGE SCALE GENOMIC DNA]</scope>
    <source>
        <strain evidence="3">GMP-LS</strain>
    </source>
</reference>
<evidence type="ECO:0000313" key="3">
    <source>
        <dbReference type="EMBL" id="KAK5636714.1"/>
    </source>
</evidence>
<name>A0AAN7UY05_9PEZI</name>
<dbReference type="InterPro" id="IPR056884">
    <property type="entry name" value="NPHP3-like_N"/>
</dbReference>
<gene>
    <name evidence="3" type="ORF">RRF57_012426</name>
</gene>
<feature type="domain" description="Nephrocystin 3-like N-terminal" evidence="2">
    <location>
        <begin position="7"/>
        <end position="48"/>
    </location>
</feature>